<dbReference type="PANTHER" id="PTHR45761:SF1">
    <property type="entry name" value="EXTENDED SYNAPTOTAGMIN-LIKE PROTEIN 2, ISOFORM C"/>
    <property type="match status" value="1"/>
</dbReference>
<dbReference type="EMBL" id="LSRX01001696">
    <property type="protein sequence ID" value="OLP77883.1"/>
    <property type="molecule type" value="Genomic_DNA"/>
</dbReference>
<proteinExistence type="predicted"/>
<dbReference type="PANTHER" id="PTHR45761">
    <property type="entry name" value="EXTENDED SYNAPTOTAGMIN-LIKE PROTEIN 2, ISOFORM C"/>
    <property type="match status" value="1"/>
</dbReference>
<protein>
    <submittedName>
        <fullName evidence="2">Multiple C2 and transmembrane domain-containing protein 1</fullName>
    </submittedName>
</protein>
<accession>A0A1Q9C4N1</accession>
<evidence type="ECO:0000313" key="2">
    <source>
        <dbReference type="EMBL" id="OLP77883.1"/>
    </source>
</evidence>
<dbReference type="PROSITE" id="PS50004">
    <property type="entry name" value="C2"/>
    <property type="match status" value="2"/>
</dbReference>
<dbReference type="CDD" id="cd00030">
    <property type="entry name" value="C2"/>
    <property type="match status" value="1"/>
</dbReference>
<keyword evidence="2" id="KW-0812">Transmembrane</keyword>
<dbReference type="SMART" id="SM00239">
    <property type="entry name" value="C2"/>
    <property type="match status" value="2"/>
</dbReference>
<name>A0A1Q9C4N1_SYMMI</name>
<keyword evidence="2" id="KW-0472">Membrane</keyword>
<reference evidence="2 3" key="1">
    <citation type="submission" date="2016-02" db="EMBL/GenBank/DDBJ databases">
        <title>Genome analysis of coral dinoflagellate symbionts highlights evolutionary adaptations to a symbiotic lifestyle.</title>
        <authorList>
            <person name="Aranda M."/>
            <person name="Li Y."/>
            <person name="Liew Y.J."/>
            <person name="Baumgarten S."/>
            <person name="Simakov O."/>
            <person name="Wilson M."/>
            <person name="Piel J."/>
            <person name="Ashoor H."/>
            <person name="Bougouffa S."/>
            <person name="Bajic V.B."/>
            <person name="Ryu T."/>
            <person name="Ravasi T."/>
            <person name="Bayer T."/>
            <person name="Micklem G."/>
            <person name="Kim H."/>
            <person name="Bhak J."/>
            <person name="Lajeunesse T.C."/>
            <person name="Voolstra C.R."/>
        </authorList>
    </citation>
    <scope>NUCLEOTIDE SEQUENCE [LARGE SCALE GENOMIC DNA]</scope>
    <source>
        <strain evidence="2 3">CCMP2467</strain>
    </source>
</reference>
<dbReference type="Pfam" id="PF00168">
    <property type="entry name" value="C2"/>
    <property type="match status" value="2"/>
</dbReference>
<evidence type="ECO:0000259" key="1">
    <source>
        <dbReference type="PROSITE" id="PS50004"/>
    </source>
</evidence>
<keyword evidence="3" id="KW-1185">Reference proteome</keyword>
<dbReference type="OrthoDB" id="270970at2759"/>
<dbReference type="Proteomes" id="UP000186817">
    <property type="component" value="Unassembled WGS sequence"/>
</dbReference>
<feature type="domain" description="C2" evidence="1">
    <location>
        <begin position="1"/>
        <end position="105"/>
    </location>
</feature>
<dbReference type="InterPro" id="IPR035892">
    <property type="entry name" value="C2_domain_sf"/>
</dbReference>
<comment type="caution">
    <text evidence="2">The sequence shown here is derived from an EMBL/GenBank/DDBJ whole genome shotgun (WGS) entry which is preliminary data.</text>
</comment>
<gene>
    <name evidence="2" type="primary">MCTP1</name>
    <name evidence="2" type="ORF">AK812_SmicGene42004</name>
</gene>
<dbReference type="InterPro" id="IPR051634">
    <property type="entry name" value="Extended_Synaptotagmin"/>
</dbReference>
<sequence>MKWLGLCRPHRQSSQPEQSRADAVCESDPYVVVKVGEVTRRTPAINNSLNPDWREGNLFTFQVKEGVSTIDLEAMNANVVRDDSLGKASVSIGSLQANEWCRLVERLEQGGSGTLELDVFFKPNSHYHLNFQLEQAKEEEKKCLAEAARLSREVQMAEHARRWLANVDENTKMPLSLEERDWVRACGGRNLVAPAWITVTQTQVEALVRARQQAHPISLFPEVELSSASLKLKVRMIGGFGLTSSARRICTYCTCEIPQKRESSVSTDLAEGLNPEWRCSRTVPGYSPGDALVLQVFGLDPQGLGADGQRPTQPQANELLGRAFLPGDKIYPEGYDGLLNLSLGPRQTGATLRVTALLMEE</sequence>
<dbReference type="InterPro" id="IPR000008">
    <property type="entry name" value="C2_dom"/>
</dbReference>
<dbReference type="Gene3D" id="2.60.40.150">
    <property type="entry name" value="C2 domain"/>
    <property type="match status" value="1"/>
</dbReference>
<feature type="domain" description="C2" evidence="1">
    <location>
        <begin position="211"/>
        <end position="340"/>
    </location>
</feature>
<organism evidence="2 3">
    <name type="scientific">Symbiodinium microadriaticum</name>
    <name type="common">Dinoflagellate</name>
    <name type="synonym">Zooxanthella microadriatica</name>
    <dbReference type="NCBI Taxonomy" id="2951"/>
    <lineage>
        <taxon>Eukaryota</taxon>
        <taxon>Sar</taxon>
        <taxon>Alveolata</taxon>
        <taxon>Dinophyceae</taxon>
        <taxon>Suessiales</taxon>
        <taxon>Symbiodiniaceae</taxon>
        <taxon>Symbiodinium</taxon>
    </lineage>
</organism>
<dbReference type="SUPFAM" id="SSF49562">
    <property type="entry name" value="C2 domain (Calcium/lipid-binding domain, CaLB)"/>
    <property type="match status" value="2"/>
</dbReference>
<evidence type="ECO:0000313" key="3">
    <source>
        <dbReference type="Proteomes" id="UP000186817"/>
    </source>
</evidence>
<dbReference type="AlphaFoldDB" id="A0A1Q9C4N1"/>